<name>A0ABS4VMU1_9PSEU</name>
<sequence length="683" mass="69806">MSTVAAGLAAALGTAVVTALVALVVPRRGRAVVSGGGTALTGVAAVVAGLAAIRGAGDGLAGSVGRGWSLELPGLLPLSGMGLVVDPLGGVFIGVVGAVAVSAGVYAVGYTRRGVDSSRTVSMMLPLFVASMLLVPAAAGIGAFLVCWEFMAVTSLLLVLAEHRRGEQVASAGRWYAVMTHLGFVAILLALVVLGSLTGDGFAQIREQAGQVPTPLSGLVFVLLLVGFGSKAGIVPLHAWLPRAHPEAPSHVSALMSAAMVTMGVYGIARFGLDLLHGGARWWWLLVLVAGGLSAIYGILQAAMSSDVKRLLGFSTTENMGLVLVGVGAAGLFAEAGDGVLAGLAMTAALLHVINHAAFKTVLFEAAGSVLHATGTRDLDALGGLRARMPATTLLFGVGAFAGSALPLGPAFVSEWLLLQALVHGFTVGGVATAIVMPVAVAAVALTAGLAVATFVKAFGVGFLARPRSAAAAGAHEGPIAMSVGMGLAAVGCVGLGVAPVLVLPAVGAVSASLFGSRVPVSAEPLLVGLDGFTGALSPLLVAAVVLGAILATAGLVRMLLARRARVRTRLWDCGAGPLSSRMEYTATSFAEPLQRVFDNVIQPEHDVEVTHHRESRYLVEAVNYRLWVADRVEHRLYGPILRGARWWARAGAWVATGSVHRYLGYGFVSVCLLFVVLVVVSW</sequence>
<keyword evidence="2" id="KW-1003">Cell membrane</keyword>
<feature type="transmembrane region" description="Helical" evidence="8">
    <location>
        <begin position="394"/>
        <end position="419"/>
    </location>
</feature>
<keyword evidence="6 8" id="KW-0472">Membrane</keyword>
<evidence type="ECO:0000256" key="2">
    <source>
        <dbReference type="ARBA" id="ARBA00022475"/>
    </source>
</evidence>
<dbReference type="PRINTS" id="PR01437">
    <property type="entry name" value="NUOXDRDTASE4"/>
</dbReference>
<evidence type="ECO:0000256" key="4">
    <source>
        <dbReference type="ARBA" id="ARBA00022989"/>
    </source>
</evidence>
<feature type="transmembrane region" description="Helical" evidence="8">
    <location>
        <begin position="663"/>
        <end position="681"/>
    </location>
</feature>
<organism evidence="10 11">
    <name type="scientific">Pseudonocardia parietis</name>
    <dbReference type="NCBI Taxonomy" id="570936"/>
    <lineage>
        <taxon>Bacteria</taxon>
        <taxon>Bacillati</taxon>
        <taxon>Actinomycetota</taxon>
        <taxon>Actinomycetes</taxon>
        <taxon>Pseudonocardiales</taxon>
        <taxon>Pseudonocardiaceae</taxon>
        <taxon>Pseudonocardia</taxon>
    </lineage>
</organism>
<keyword evidence="11" id="KW-1185">Reference proteome</keyword>
<evidence type="ECO:0000313" key="10">
    <source>
        <dbReference type="EMBL" id="MBP2364884.1"/>
    </source>
</evidence>
<feature type="transmembrane region" description="Helical" evidence="8">
    <location>
        <begin position="218"/>
        <end position="240"/>
    </location>
</feature>
<evidence type="ECO:0000256" key="1">
    <source>
        <dbReference type="ARBA" id="ARBA00004651"/>
    </source>
</evidence>
<protein>
    <submittedName>
        <fullName evidence="10">Formate hydrogenlyase subunit 3/multisubunit Na+/H+ antiporter MnhD subunit</fullName>
    </submittedName>
</protein>
<dbReference type="PANTHER" id="PTHR42682:SF3">
    <property type="entry name" value="FORMATE HYDROGENLYASE SUBUNIT 3-RELATED"/>
    <property type="match status" value="1"/>
</dbReference>
<keyword evidence="5" id="KW-0560">Oxidoreductase</keyword>
<feature type="transmembrane region" description="Helical" evidence="8">
    <location>
        <begin position="281"/>
        <end position="300"/>
    </location>
</feature>
<evidence type="ECO:0000256" key="6">
    <source>
        <dbReference type="ARBA" id="ARBA00023136"/>
    </source>
</evidence>
<feature type="transmembrane region" description="Helical" evidence="8">
    <location>
        <begin position="536"/>
        <end position="561"/>
    </location>
</feature>
<feature type="transmembrane region" description="Helical" evidence="8">
    <location>
        <begin position="88"/>
        <end position="108"/>
    </location>
</feature>
<evidence type="ECO:0000256" key="7">
    <source>
        <dbReference type="RuleBase" id="RU000320"/>
    </source>
</evidence>
<feature type="transmembrane region" description="Helical" evidence="8">
    <location>
        <begin position="252"/>
        <end position="269"/>
    </location>
</feature>
<dbReference type="InterPro" id="IPR052175">
    <property type="entry name" value="ComplexI-like_HydComp"/>
</dbReference>
<feature type="transmembrane region" description="Helical" evidence="8">
    <location>
        <begin position="32"/>
        <end position="53"/>
    </location>
</feature>
<feature type="transmembrane region" description="Helical" evidence="8">
    <location>
        <begin position="486"/>
        <end position="516"/>
    </location>
</feature>
<feature type="transmembrane region" description="Helical" evidence="8">
    <location>
        <begin position="6"/>
        <end position="25"/>
    </location>
</feature>
<proteinExistence type="predicted"/>
<keyword evidence="3 7" id="KW-0812">Transmembrane</keyword>
<comment type="caution">
    <text evidence="10">The sequence shown here is derived from an EMBL/GenBank/DDBJ whole genome shotgun (WGS) entry which is preliminary data.</text>
</comment>
<dbReference type="InterPro" id="IPR003918">
    <property type="entry name" value="NADH_UbQ_OxRdtase"/>
</dbReference>
<dbReference type="EMBL" id="JAGINU010000001">
    <property type="protein sequence ID" value="MBP2364884.1"/>
    <property type="molecule type" value="Genomic_DNA"/>
</dbReference>
<reference evidence="10 11" key="1">
    <citation type="submission" date="2021-03" db="EMBL/GenBank/DDBJ databases">
        <title>Sequencing the genomes of 1000 actinobacteria strains.</title>
        <authorList>
            <person name="Klenk H.-P."/>
        </authorList>
    </citation>
    <scope>NUCLEOTIDE SEQUENCE [LARGE SCALE GENOMIC DNA]</scope>
    <source>
        <strain evidence="10 11">DSM 45256</strain>
    </source>
</reference>
<feature type="transmembrane region" description="Helical" evidence="8">
    <location>
        <begin position="439"/>
        <end position="465"/>
    </location>
</feature>
<dbReference type="RefSeq" id="WP_210024879.1">
    <property type="nucleotide sequence ID" value="NZ_JAGINU010000001.1"/>
</dbReference>
<gene>
    <name evidence="10" type="ORF">JOF36_000580</name>
</gene>
<feature type="domain" description="NADH:quinone oxidoreductase/Mrp antiporter transmembrane" evidence="9">
    <location>
        <begin position="143"/>
        <end position="425"/>
    </location>
</feature>
<dbReference type="PANTHER" id="PTHR42682">
    <property type="entry name" value="HYDROGENASE-4 COMPONENT F"/>
    <property type="match status" value="1"/>
</dbReference>
<dbReference type="InterPro" id="IPR001750">
    <property type="entry name" value="ND/Mrp_TM"/>
</dbReference>
<accession>A0ABS4VMU1</accession>
<evidence type="ECO:0000256" key="5">
    <source>
        <dbReference type="ARBA" id="ARBA00023002"/>
    </source>
</evidence>
<evidence type="ECO:0000256" key="8">
    <source>
        <dbReference type="SAM" id="Phobius"/>
    </source>
</evidence>
<evidence type="ECO:0000259" key="9">
    <source>
        <dbReference type="Pfam" id="PF00361"/>
    </source>
</evidence>
<feature type="transmembrane region" description="Helical" evidence="8">
    <location>
        <begin position="340"/>
        <end position="359"/>
    </location>
</feature>
<dbReference type="Proteomes" id="UP001519295">
    <property type="component" value="Unassembled WGS sequence"/>
</dbReference>
<keyword evidence="4 8" id="KW-1133">Transmembrane helix</keyword>
<comment type="subcellular location">
    <subcellularLocation>
        <location evidence="1">Cell membrane</location>
        <topology evidence="1">Multi-pass membrane protein</topology>
    </subcellularLocation>
    <subcellularLocation>
        <location evidence="7">Membrane</location>
        <topology evidence="7">Multi-pass membrane protein</topology>
    </subcellularLocation>
</comment>
<feature type="transmembrane region" description="Helical" evidence="8">
    <location>
        <begin position="120"/>
        <end position="137"/>
    </location>
</feature>
<feature type="transmembrane region" description="Helical" evidence="8">
    <location>
        <begin position="173"/>
        <end position="198"/>
    </location>
</feature>
<evidence type="ECO:0000256" key="3">
    <source>
        <dbReference type="ARBA" id="ARBA00022692"/>
    </source>
</evidence>
<evidence type="ECO:0000313" key="11">
    <source>
        <dbReference type="Proteomes" id="UP001519295"/>
    </source>
</evidence>
<dbReference type="Pfam" id="PF00361">
    <property type="entry name" value="Proton_antipo_M"/>
    <property type="match status" value="1"/>
</dbReference>